<dbReference type="InterPro" id="IPR006594">
    <property type="entry name" value="LisH"/>
</dbReference>
<gene>
    <name evidence="5" type="ORF">CONCODRAFT_10670</name>
</gene>
<dbReference type="OrthoDB" id="10052615at2759"/>
<name>A0A137NWS8_CONC2</name>
<organism evidence="5 6">
    <name type="scientific">Conidiobolus coronatus (strain ATCC 28846 / CBS 209.66 / NRRL 28638)</name>
    <name type="common">Delacroixia coronata</name>
    <dbReference type="NCBI Taxonomy" id="796925"/>
    <lineage>
        <taxon>Eukaryota</taxon>
        <taxon>Fungi</taxon>
        <taxon>Fungi incertae sedis</taxon>
        <taxon>Zoopagomycota</taxon>
        <taxon>Entomophthoromycotina</taxon>
        <taxon>Entomophthoromycetes</taxon>
        <taxon>Entomophthorales</taxon>
        <taxon>Ancylistaceae</taxon>
        <taxon>Conidiobolus</taxon>
    </lineage>
</organism>
<evidence type="ECO:0000256" key="2">
    <source>
        <dbReference type="ARBA" id="ARBA00022737"/>
    </source>
</evidence>
<dbReference type="InterPro" id="IPR015915">
    <property type="entry name" value="Kelch-typ_b-propeller"/>
</dbReference>
<dbReference type="Pfam" id="PF06588">
    <property type="entry name" value="Muskelin_N"/>
    <property type="match status" value="1"/>
</dbReference>
<dbReference type="AlphaFoldDB" id="A0A137NWS8"/>
<feature type="non-terminal residue" evidence="5">
    <location>
        <position position="357"/>
    </location>
</feature>
<keyword evidence="1" id="KW-0880">Kelch repeat</keyword>
<dbReference type="SUPFAM" id="SSF49785">
    <property type="entry name" value="Galactose-binding domain-like"/>
    <property type="match status" value="1"/>
</dbReference>
<keyword evidence="6" id="KW-1185">Reference proteome</keyword>
<dbReference type="Gene3D" id="2.60.120.260">
    <property type="entry name" value="Galactose-binding domain-like"/>
    <property type="match status" value="1"/>
</dbReference>
<evidence type="ECO:0000256" key="3">
    <source>
        <dbReference type="SAM" id="MobiDB-lite"/>
    </source>
</evidence>
<evidence type="ECO:0000313" key="6">
    <source>
        <dbReference type="Proteomes" id="UP000070444"/>
    </source>
</evidence>
<dbReference type="EMBL" id="KQ964646">
    <property type="protein sequence ID" value="KXN67295.1"/>
    <property type="molecule type" value="Genomic_DNA"/>
</dbReference>
<evidence type="ECO:0000259" key="4">
    <source>
        <dbReference type="Pfam" id="PF06588"/>
    </source>
</evidence>
<dbReference type="PROSITE" id="PS50896">
    <property type="entry name" value="LISH"/>
    <property type="match status" value="1"/>
</dbReference>
<dbReference type="PANTHER" id="PTHR15526:SF5">
    <property type="entry name" value="MUSKELIN"/>
    <property type="match status" value="1"/>
</dbReference>
<dbReference type="InterPro" id="IPR011043">
    <property type="entry name" value="Gal_Oxase/kelch_b-propeller"/>
</dbReference>
<sequence>METNNSSSGSRGNYESLNKISFSGVSNSSSDENIPHRSSRSPDPLPNKQYASKLKYSIHSWSSYSRNFYPESILVDDPNGHSSRWSTGSNNLTEFIMLELKQVSVVQTITFGKNNRVHPCNLKEFKVYGGLTPNNMVELLHSGFRNNHQYETFILKFSFENTDQKNEAIRICLKYFRQKNYSDAFQALSNHAGLELESPMLIQLNRLDEEGSFDEDEQLIWSLTNINFPPSLLRFRRIMATDATGHSPCMRGGHQMCIDSENGTIYLMGGWDGYRDLGDFWKFNISSQTWTKISSDTSEQNGPGARSCHKICIDPIKKRIYVLGKYVDTEARANIHLDSDFFYYDIMENQWVKLSND</sequence>
<protein>
    <recommendedName>
        <fullName evidence="4">Muskelin N-terminal domain-containing protein</fullName>
    </recommendedName>
</protein>
<dbReference type="OMA" id="EFWNIRI"/>
<keyword evidence="2" id="KW-0677">Repeat</keyword>
<accession>A0A137NWS8</accession>
<evidence type="ECO:0000313" key="5">
    <source>
        <dbReference type="EMBL" id="KXN67295.1"/>
    </source>
</evidence>
<dbReference type="InterPro" id="IPR010565">
    <property type="entry name" value="Muskelin_N"/>
</dbReference>
<dbReference type="Pfam" id="PF24681">
    <property type="entry name" value="Kelch_KLHDC2_KLHL20_DRC7"/>
    <property type="match status" value="1"/>
</dbReference>
<evidence type="ECO:0000256" key="1">
    <source>
        <dbReference type="ARBA" id="ARBA00022441"/>
    </source>
</evidence>
<reference evidence="5 6" key="1">
    <citation type="journal article" date="2015" name="Genome Biol. Evol.">
        <title>Phylogenomic analyses indicate that early fungi evolved digesting cell walls of algal ancestors of land plants.</title>
        <authorList>
            <person name="Chang Y."/>
            <person name="Wang S."/>
            <person name="Sekimoto S."/>
            <person name="Aerts A.L."/>
            <person name="Choi C."/>
            <person name="Clum A."/>
            <person name="LaButti K.M."/>
            <person name="Lindquist E.A."/>
            <person name="Yee Ngan C."/>
            <person name="Ohm R.A."/>
            <person name="Salamov A.A."/>
            <person name="Grigoriev I.V."/>
            <person name="Spatafora J.W."/>
            <person name="Berbee M.L."/>
        </authorList>
    </citation>
    <scope>NUCLEOTIDE SEQUENCE [LARGE SCALE GENOMIC DNA]</scope>
    <source>
        <strain evidence="5 6">NRRL 28638</strain>
    </source>
</reference>
<dbReference type="InterPro" id="IPR008979">
    <property type="entry name" value="Galactose-bd-like_sf"/>
</dbReference>
<proteinExistence type="predicted"/>
<dbReference type="SUPFAM" id="SSF50965">
    <property type="entry name" value="Galactose oxidase, central domain"/>
    <property type="match status" value="1"/>
</dbReference>
<dbReference type="PANTHER" id="PTHR15526">
    <property type="entry name" value="MUSKELIN"/>
    <property type="match status" value="1"/>
</dbReference>
<feature type="compositionally biased region" description="Polar residues" evidence="3">
    <location>
        <begin position="21"/>
        <end position="32"/>
    </location>
</feature>
<dbReference type="Gene3D" id="2.120.10.80">
    <property type="entry name" value="Kelch-type beta propeller"/>
    <property type="match status" value="1"/>
</dbReference>
<dbReference type="InterPro" id="IPR052456">
    <property type="entry name" value="CTLH_complex_component"/>
</dbReference>
<dbReference type="Proteomes" id="UP000070444">
    <property type="component" value="Unassembled WGS sequence"/>
</dbReference>
<dbReference type="STRING" id="796925.A0A137NWS8"/>
<feature type="domain" description="Muskelin N-terminal" evidence="4">
    <location>
        <begin position="52"/>
        <end position="161"/>
    </location>
</feature>
<feature type="region of interest" description="Disordered" evidence="3">
    <location>
        <begin position="21"/>
        <end position="48"/>
    </location>
</feature>
<dbReference type="GO" id="GO:0005737">
    <property type="term" value="C:cytoplasm"/>
    <property type="evidence" value="ECO:0007669"/>
    <property type="project" value="TreeGrafter"/>
</dbReference>